<evidence type="ECO:0000256" key="2">
    <source>
        <dbReference type="ARBA" id="ARBA00010199"/>
    </source>
</evidence>
<dbReference type="CDD" id="cd13132">
    <property type="entry name" value="MATE_eukaryotic"/>
    <property type="match status" value="1"/>
</dbReference>
<evidence type="ECO:0000256" key="3">
    <source>
        <dbReference type="ARBA" id="ARBA00022692"/>
    </source>
</evidence>
<reference evidence="7 8" key="1">
    <citation type="submission" date="2023-01" db="EMBL/GenBank/DDBJ databases">
        <authorList>
            <person name="Kreplak J."/>
        </authorList>
    </citation>
    <scope>NUCLEOTIDE SEQUENCE [LARGE SCALE GENOMIC DNA]</scope>
</reference>
<evidence type="ECO:0000256" key="6">
    <source>
        <dbReference type="RuleBase" id="RU004914"/>
    </source>
</evidence>
<feature type="transmembrane region" description="Helical" evidence="6">
    <location>
        <begin position="109"/>
        <end position="128"/>
    </location>
</feature>
<feature type="transmembrane region" description="Helical" evidence="6">
    <location>
        <begin position="148"/>
        <end position="165"/>
    </location>
</feature>
<accession>A0AAV1BDD0</accession>
<feature type="transmembrane region" description="Helical" evidence="6">
    <location>
        <begin position="431"/>
        <end position="452"/>
    </location>
</feature>
<keyword evidence="4 6" id="KW-1133">Transmembrane helix</keyword>
<dbReference type="Proteomes" id="UP001157006">
    <property type="component" value="Chromosome 6"/>
</dbReference>
<evidence type="ECO:0000313" key="7">
    <source>
        <dbReference type="EMBL" id="CAI8619738.1"/>
    </source>
</evidence>
<gene>
    <name evidence="7" type="ORF">VFH_VI185880</name>
</gene>
<dbReference type="InterPro" id="IPR045069">
    <property type="entry name" value="MATE_euk"/>
</dbReference>
<protein>
    <recommendedName>
        <fullName evidence="6">Protein DETOXIFICATION</fullName>
    </recommendedName>
    <alternativeName>
        <fullName evidence="6">Multidrug and toxic compound extrusion protein</fullName>
    </alternativeName>
</protein>
<comment type="similarity">
    <text evidence="2 6">Belongs to the multi antimicrobial extrusion (MATE) (TC 2.A.66.1) family.</text>
</comment>
<keyword evidence="5 6" id="KW-0472">Membrane</keyword>
<proteinExistence type="inferred from homology"/>
<comment type="subcellular location">
    <subcellularLocation>
        <location evidence="1">Membrane</location>
        <topology evidence="1">Multi-pass membrane protein</topology>
    </subcellularLocation>
</comment>
<keyword evidence="3 6" id="KW-0812">Transmembrane</keyword>
<feature type="transmembrane region" description="Helical" evidence="6">
    <location>
        <begin position="177"/>
        <end position="200"/>
    </location>
</feature>
<evidence type="ECO:0000256" key="1">
    <source>
        <dbReference type="ARBA" id="ARBA00004141"/>
    </source>
</evidence>
<name>A0AAV1BDD0_VICFA</name>
<sequence>METKTEQLHHLLPTKEKTCSFSTIIMEETKSLMTLAFPIALTALIFYSRSMISMMFLGYLGELELAAGSLAIAFANITGYSVLSGLSLGMEPLCSQAFGANNPKLLSLTLQRCILFLVLCSIPISLLWLNMSQILVSLHQQQNITTMAQTYLIFSLPDLITNSFIHPIRIYLRAQGITHPVTIASLAGTLLHVPLSYFLFLRFGFAGVPAASAASNLFILLFLVVHLRLTGLHRATWIALSREILTGWKPLLHFAAPSCASVCLEWWWYEVIIVLCGLLVDPTVTVASMGILIQTTSFIYIFPSSIGFAVSARVGNELGANRPSRAKLSSIVAIFVAVILGFSTTVFATMIRFCWGRIFTSDENILKLTSLALPILGLCELGNCPQTVGCGVVRGTARPYVAANVNLCAFYMVGMPVAVVLAFWFDVGFLGLWLGLLAAQVCCAGLMLYVIGVTDWEFEAVRAHMLTSVDSVENGKDRDDGMMNGQKPLLMKINTHAIADGVMSKV</sequence>
<dbReference type="GO" id="GO:0016020">
    <property type="term" value="C:membrane"/>
    <property type="evidence" value="ECO:0007669"/>
    <property type="project" value="UniProtKB-SubCell"/>
</dbReference>
<feature type="transmembrane region" description="Helical" evidence="6">
    <location>
        <begin position="35"/>
        <end position="59"/>
    </location>
</feature>
<feature type="transmembrane region" description="Helical" evidence="6">
    <location>
        <begin position="65"/>
        <end position="88"/>
    </location>
</feature>
<dbReference type="GO" id="GO:0042910">
    <property type="term" value="F:xenobiotic transmembrane transporter activity"/>
    <property type="evidence" value="ECO:0007669"/>
    <property type="project" value="InterPro"/>
</dbReference>
<dbReference type="GO" id="GO:1990961">
    <property type="term" value="P:xenobiotic detoxification by transmembrane export across the plasma membrane"/>
    <property type="evidence" value="ECO:0007669"/>
    <property type="project" value="InterPro"/>
</dbReference>
<organism evidence="7 8">
    <name type="scientific">Vicia faba</name>
    <name type="common">Broad bean</name>
    <name type="synonym">Faba vulgaris</name>
    <dbReference type="NCBI Taxonomy" id="3906"/>
    <lineage>
        <taxon>Eukaryota</taxon>
        <taxon>Viridiplantae</taxon>
        <taxon>Streptophyta</taxon>
        <taxon>Embryophyta</taxon>
        <taxon>Tracheophyta</taxon>
        <taxon>Spermatophyta</taxon>
        <taxon>Magnoliopsida</taxon>
        <taxon>eudicotyledons</taxon>
        <taxon>Gunneridae</taxon>
        <taxon>Pentapetalae</taxon>
        <taxon>rosids</taxon>
        <taxon>fabids</taxon>
        <taxon>Fabales</taxon>
        <taxon>Fabaceae</taxon>
        <taxon>Papilionoideae</taxon>
        <taxon>50 kb inversion clade</taxon>
        <taxon>NPAAA clade</taxon>
        <taxon>Hologalegina</taxon>
        <taxon>IRL clade</taxon>
        <taxon>Fabeae</taxon>
        <taxon>Vicia</taxon>
    </lineage>
</organism>
<keyword evidence="8" id="KW-1185">Reference proteome</keyword>
<evidence type="ECO:0000256" key="4">
    <source>
        <dbReference type="ARBA" id="ARBA00022989"/>
    </source>
</evidence>
<dbReference type="PANTHER" id="PTHR11206">
    <property type="entry name" value="MULTIDRUG RESISTANCE PROTEIN"/>
    <property type="match status" value="1"/>
</dbReference>
<dbReference type="NCBIfam" id="TIGR00797">
    <property type="entry name" value="matE"/>
    <property type="match status" value="1"/>
</dbReference>
<dbReference type="EMBL" id="OX451741">
    <property type="protein sequence ID" value="CAI8619738.1"/>
    <property type="molecule type" value="Genomic_DNA"/>
</dbReference>
<evidence type="ECO:0000256" key="5">
    <source>
        <dbReference type="ARBA" id="ARBA00023136"/>
    </source>
</evidence>
<dbReference type="InterPro" id="IPR002528">
    <property type="entry name" value="MATE_fam"/>
</dbReference>
<feature type="transmembrane region" description="Helical" evidence="6">
    <location>
        <begin position="331"/>
        <end position="351"/>
    </location>
</feature>
<dbReference type="GO" id="GO:0015297">
    <property type="term" value="F:antiporter activity"/>
    <property type="evidence" value="ECO:0007669"/>
    <property type="project" value="InterPro"/>
</dbReference>
<comment type="caution">
    <text evidence="6">Lacks conserved residue(s) required for the propagation of feature annotation.</text>
</comment>
<dbReference type="AlphaFoldDB" id="A0AAV1BDD0"/>
<dbReference type="Pfam" id="PF01554">
    <property type="entry name" value="MatE"/>
    <property type="match status" value="2"/>
</dbReference>
<evidence type="ECO:0000313" key="8">
    <source>
        <dbReference type="Proteomes" id="UP001157006"/>
    </source>
</evidence>
<feature type="transmembrane region" description="Helical" evidence="6">
    <location>
        <begin position="206"/>
        <end position="229"/>
    </location>
</feature>
<feature type="transmembrane region" description="Helical" evidence="6">
    <location>
        <begin position="405"/>
        <end position="425"/>
    </location>
</feature>